<keyword evidence="7 14" id="KW-1133">Transmembrane helix</keyword>
<feature type="transmembrane region" description="Helical" evidence="14">
    <location>
        <begin position="451"/>
        <end position="469"/>
    </location>
</feature>
<comment type="catalytic activity">
    <reaction evidence="12">
        <text>L-proline(in) + Na(+)(in) = L-proline(out) + Na(+)(out)</text>
        <dbReference type="Rhea" id="RHEA:28967"/>
        <dbReference type="ChEBI" id="CHEBI:29101"/>
        <dbReference type="ChEBI" id="CHEBI:60039"/>
    </reaction>
</comment>
<feature type="transmembrane region" description="Helical" evidence="14">
    <location>
        <begin position="309"/>
        <end position="332"/>
    </location>
</feature>
<dbReference type="PANTHER" id="PTHR48086">
    <property type="entry name" value="SODIUM/PROLINE SYMPORTER-RELATED"/>
    <property type="match status" value="1"/>
</dbReference>
<feature type="transmembrane region" description="Helical" evidence="14">
    <location>
        <begin position="119"/>
        <end position="143"/>
    </location>
</feature>
<dbReference type="OrthoDB" id="1263at2"/>
<dbReference type="InterPro" id="IPR050277">
    <property type="entry name" value="Sodium:Solute_Symporter"/>
</dbReference>
<protein>
    <submittedName>
        <fullName evidence="15">Sodium:solute symporter</fullName>
    </submittedName>
</protein>
<keyword evidence="8" id="KW-0915">Sodium</keyword>
<evidence type="ECO:0000256" key="9">
    <source>
        <dbReference type="ARBA" id="ARBA00023065"/>
    </source>
</evidence>
<comment type="similarity">
    <text evidence="2 13">Belongs to the sodium:solute symporter (SSF) (TC 2.A.21) family.</text>
</comment>
<evidence type="ECO:0000313" key="15">
    <source>
        <dbReference type="EMBL" id="PAB59122.1"/>
    </source>
</evidence>
<dbReference type="GO" id="GO:0015293">
    <property type="term" value="F:symporter activity"/>
    <property type="evidence" value="ECO:0007669"/>
    <property type="project" value="UniProtKB-KW"/>
</dbReference>
<feature type="transmembrane region" description="Helical" evidence="14">
    <location>
        <begin position="421"/>
        <end position="439"/>
    </location>
</feature>
<feature type="transmembrane region" description="Helical" evidence="14">
    <location>
        <begin position="42"/>
        <end position="60"/>
    </location>
</feature>
<evidence type="ECO:0000256" key="8">
    <source>
        <dbReference type="ARBA" id="ARBA00023053"/>
    </source>
</evidence>
<keyword evidence="10 14" id="KW-0472">Membrane</keyword>
<feature type="transmembrane region" description="Helical" evidence="14">
    <location>
        <begin position="391"/>
        <end position="409"/>
    </location>
</feature>
<feature type="transmembrane region" description="Helical" evidence="14">
    <location>
        <begin position="180"/>
        <end position="197"/>
    </location>
</feature>
<feature type="transmembrane region" description="Helical" evidence="14">
    <location>
        <begin position="6"/>
        <end position="22"/>
    </location>
</feature>
<evidence type="ECO:0000313" key="16">
    <source>
        <dbReference type="Proteomes" id="UP000216024"/>
    </source>
</evidence>
<feature type="transmembrane region" description="Helical" evidence="14">
    <location>
        <begin position="66"/>
        <end position="87"/>
    </location>
</feature>
<evidence type="ECO:0000256" key="4">
    <source>
        <dbReference type="ARBA" id="ARBA00022475"/>
    </source>
</evidence>
<name>A0A267MI81_9FIRM</name>
<evidence type="ECO:0000256" key="14">
    <source>
        <dbReference type="SAM" id="Phobius"/>
    </source>
</evidence>
<dbReference type="Gene3D" id="1.20.1730.10">
    <property type="entry name" value="Sodium/glucose cotransporter"/>
    <property type="match status" value="1"/>
</dbReference>
<keyword evidence="4" id="KW-1003">Cell membrane</keyword>
<evidence type="ECO:0000256" key="2">
    <source>
        <dbReference type="ARBA" id="ARBA00006434"/>
    </source>
</evidence>
<comment type="caution">
    <text evidence="15">The sequence shown here is derived from an EMBL/GenBank/DDBJ whole genome shotgun (WGS) entry which is preliminary data.</text>
</comment>
<evidence type="ECO:0000256" key="12">
    <source>
        <dbReference type="ARBA" id="ARBA00033708"/>
    </source>
</evidence>
<proteinExistence type="inferred from homology"/>
<evidence type="ECO:0000256" key="3">
    <source>
        <dbReference type="ARBA" id="ARBA00022448"/>
    </source>
</evidence>
<dbReference type="EMBL" id="NIBG01000009">
    <property type="protein sequence ID" value="PAB59122.1"/>
    <property type="molecule type" value="Genomic_DNA"/>
</dbReference>
<feature type="transmembrane region" description="Helical" evidence="14">
    <location>
        <begin position="149"/>
        <end position="168"/>
    </location>
</feature>
<dbReference type="GO" id="GO:0006814">
    <property type="term" value="P:sodium ion transport"/>
    <property type="evidence" value="ECO:0007669"/>
    <property type="project" value="UniProtKB-KW"/>
</dbReference>
<evidence type="ECO:0000256" key="1">
    <source>
        <dbReference type="ARBA" id="ARBA00004651"/>
    </source>
</evidence>
<organism evidence="15 16">
    <name type="scientific">Anaeromicrobium sediminis</name>
    <dbReference type="NCBI Taxonomy" id="1478221"/>
    <lineage>
        <taxon>Bacteria</taxon>
        <taxon>Bacillati</taxon>
        <taxon>Bacillota</taxon>
        <taxon>Clostridia</taxon>
        <taxon>Peptostreptococcales</taxon>
        <taxon>Thermotaleaceae</taxon>
        <taxon>Anaeromicrobium</taxon>
    </lineage>
</organism>
<feature type="transmembrane region" description="Helical" evidence="14">
    <location>
        <begin position="236"/>
        <end position="254"/>
    </location>
</feature>
<sequence length="533" mass="58178">MSIYMGGVIVSIILYIIIGNYAGKRVKDVDDYYVSGRNAPTILIAGTLFASMLSTNGFMGDTAYAYTGHITLIVIINTLCAGGYILGPMFFGRYLRRSEVLTMPEYFGKRFNCKKVQRFAGITTVISLSAYLLAVIQGTGLLMQELTGLSSGICLLIAWFCFTSFTFYSGSKGVILTDTIMFIIFIAATVVAGPFIFEKAGGLGNIVTNLLASSDAPKDLLAYHGTLAEGVSAFDAMSYAITIGIVWLITVSVSPWQASRGLMAQNEHVTIRSGVVAAICTTIFLTFLYVIAISMNLINPAIQPTEKVIIWACFNVVPAIIGVFVLTGVMAAGLSSASTFLSVVGFSATNDIVEINFKDQNQQLWFSRWIMLAIGIVALILAYFNPPAIRVISWFASTVIAASWGPVAFMSVWNKKITAKGALWGMVMGFFGNVAARLINNFTPITLKNLYHPFFIGLFLGFLGIYIGTKTSKVTKEEEEFFKNMHITPESEKAPELFNRDRLYGKVLIVSGVVISAILLVYWAIPFNSFAIK</sequence>
<keyword evidence="6" id="KW-0769">Symport</keyword>
<comment type="subcellular location">
    <subcellularLocation>
        <location evidence="1">Cell membrane</location>
        <topology evidence="1">Multi-pass membrane protein</topology>
    </subcellularLocation>
</comment>
<keyword evidence="5 14" id="KW-0812">Transmembrane</keyword>
<dbReference type="GO" id="GO:0005886">
    <property type="term" value="C:plasma membrane"/>
    <property type="evidence" value="ECO:0007669"/>
    <property type="project" value="UniProtKB-SubCell"/>
</dbReference>
<dbReference type="PANTHER" id="PTHR48086:SF3">
    <property type="entry name" value="SODIUM_PROLINE SYMPORTER"/>
    <property type="match status" value="1"/>
</dbReference>
<keyword evidence="3" id="KW-0813">Transport</keyword>
<evidence type="ECO:0000256" key="6">
    <source>
        <dbReference type="ARBA" id="ARBA00022847"/>
    </source>
</evidence>
<accession>A0A267MI81</accession>
<gene>
    <name evidence="15" type="ORF">CCE28_11430</name>
</gene>
<dbReference type="AlphaFoldDB" id="A0A267MI81"/>
<dbReference type="RefSeq" id="WP_095133852.1">
    <property type="nucleotide sequence ID" value="NZ_NIBG01000009.1"/>
</dbReference>
<evidence type="ECO:0000256" key="10">
    <source>
        <dbReference type="ARBA" id="ARBA00023136"/>
    </source>
</evidence>
<feature type="transmembrane region" description="Helical" evidence="14">
    <location>
        <begin position="503"/>
        <end position="525"/>
    </location>
</feature>
<reference evidence="15 16" key="1">
    <citation type="submission" date="2017-06" db="EMBL/GenBank/DDBJ databases">
        <title>Draft genome sequence of anaerobic fermentative bacterium Anaeromicrobium sediminis DY2726D isolated from West Pacific Ocean sediments.</title>
        <authorList>
            <person name="Zeng X."/>
        </authorList>
    </citation>
    <scope>NUCLEOTIDE SEQUENCE [LARGE SCALE GENOMIC DNA]</scope>
    <source>
        <strain evidence="15 16">DY2726D</strain>
    </source>
</reference>
<keyword evidence="16" id="KW-1185">Reference proteome</keyword>
<evidence type="ECO:0000256" key="13">
    <source>
        <dbReference type="RuleBase" id="RU362091"/>
    </source>
</evidence>
<dbReference type="InterPro" id="IPR038377">
    <property type="entry name" value="Na/Glc_symporter_sf"/>
</dbReference>
<feature type="transmembrane region" description="Helical" evidence="14">
    <location>
        <begin position="365"/>
        <end position="385"/>
    </location>
</feature>
<dbReference type="Pfam" id="PF00474">
    <property type="entry name" value="SSF"/>
    <property type="match status" value="1"/>
</dbReference>
<feature type="transmembrane region" description="Helical" evidence="14">
    <location>
        <begin position="275"/>
        <end position="297"/>
    </location>
</feature>
<evidence type="ECO:0000256" key="11">
    <source>
        <dbReference type="ARBA" id="ARBA00023201"/>
    </source>
</evidence>
<dbReference type="PROSITE" id="PS50283">
    <property type="entry name" value="NA_SOLUT_SYMP_3"/>
    <property type="match status" value="1"/>
</dbReference>
<dbReference type="Proteomes" id="UP000216024">
    <property type="component" value="Unassembled WGS sequence"/>
</dbReference>
<dbReference type="InterPro" id="IPR001734">
    <property type="entry name" value="Na/solute_symporter"/>
</dbReference>
<evidence type="ECO:0000256" key="7">
    <source>
        <dbReference type="ARBA" id="ARBA00022989"/>
    </source>
</evidence>
<dbReference type="CDD" id="cd10322">
    <property type="entry name" value="SLC5sbd"/>
    <property type="match status" value="1"/>
</dbReference>
<evidence type="ECO:0000256" key="5">
    <source>
        <dbReference type="ARBA" id="ARBA00022692"/>
    </source>
</evidence>
<keyword evidence="11" id="KW-0739">Sodium transport</keyword>
<keyword evidence="9" id="KW-0406">Ion transport</keyword>